<sequence length="305" mass="34266">MPPKRTADADQTPLSQEEKLKEQNRAHQKLFRERRKEKMKLLEERVAELERELQLVRSTTANSNSDALNQAGPSLSLEFEVAPNQSRRTSEPFIVPTSPNDTPFSVDPATHARLMSLEAENFALKAMLAQQQQQLHLQSYLATLPPPQPSPHSTGAASSSTGNYYANPYTAVAPPPQQDQSWRDLINLEEEEDQQPEHTTPIQPPPLYKPNYHHLLSLHPLPHPSQKSYQQQTKCSSTPLYPSSPPQTAQPQTTNYSVYPPYPPAQTSSKKHAPHSQTYVSTPSPSPKQKEAPRTRRSKGSCCWI</sequence>
<evidence type="ECO:0008006" key="5">
    <source>
        <dbReference type="Google" id="ProtNLM"/>
    </source>
</evidence>
<comment type="caution">
    <text evidence="3">The sequence shown here is derived from an EMBL/GenBank/DDBJ whole genome shotgun (WGS) entry which is preliminary data.</text>
</comment>
<evidence type="ECO:0000313" key="4">
    <source>
        <dbReference type="Proteomes" id="UP000193642"/>
    </source>
</evidence>
<feature type="compositionally biased region" description="Polar residues" evidence="2">
    <location>
        <begin position="151"/>
        <end position="164"/>
    </location>
</feature>
<feature type="compositionally biased region" description="Basic and acidic residues" evidence="2">
    <location>
        <begin position="16"/>
        <end position="31"/>
    </location>
</feature>
<feature type="region of interest" description="Disordered" evidence="2">
    <location>
        <begin position="1"/>
        <end position="31"/>
    </location>
</feature>
<gene>
    <name evidence="3" type="ORF">BCR33DRAFT_169823</name>
</gene>
<keyword evidence="4" id="KW-1185">Reference proteome</keyword>
<dbReference type="InterPro" id="IPR046347">
    <property type="entry name" value="bZIP_sf"/>
</dbReference>
<dbReference type="EMBL" id="MCGO01000019">
    <property type="protein sequence ID" value="ORY45534.1"/>
    <property type="molecule type" value="Genomic_DNA"/>
</dbReference>
<name>A0A1Y2CFF1_9FUNG</name>
<dbReference type="GO" id="GO:0003700">
    <property type="term" value="F:DNA-binding transcription factor activity"/>
    <property type="evidence" value="ECO:0007669"/>
    <property type="project" value="InterPro"/>
</dbReference>
<dbReference type="Proteomes" id="UP000193642">
    <property type="component" value="Unassembled WGS sequence"/>
</dbReference>
<feature type="compositionally biased region" description="Polar residues" evidence="2">
    <location>
        <begin position="226"/>
        <end position="241"/>
    </location>
</feature>
<protein>
    <recommendedName>
        <fullName evidence="5">BZIP domain-containing protein</fullName>
    </recommendedName>
</protein>
<dbReference type="AlphaFoldDB" id="A0A1Y2CFF1"/>
<dbReference type="SUPFAM" id="SSF57959">
    <property type="entry name" value="Leucine zipper domain"/>
    <property type="match status" value="1"/>
</dbReference>
<dbReference type="CDD" id="cd14688">
    <property type="entry name" value="bZIP_YAP"/>
    <property type="match status" value="1"/>
</dbReference>
<accession>A0A1Y2CFF1</accession>
<evidence type="ECO:0000313" key="3">
    <source>
        <dbReference type="EMBL" id="ORY45534.1"/>
    </source>
</evidence>
<feature type="region of interest" description="Disordered" evidence="2">
    <location>
        <begin position="191"/>
        <end position="305"/>
    </location>
</feature>
<feature type="coiled-coil region" evidence="1">
    <location>
        <begin position="32"/>
        <end position="59"/>
    </location>
</feature>
<reference evidence="3 4" key="1">
    <citation type="submission" date="2016-07" db="EMBL/GenBank/DDBJ databases">
        <title>Pervasive Adenine N6-methylation of Active Genes in Fungi.</title>
        <authorList>
            <consortium name="DOE Joint Genome Institute"/>
            <person name="Mondo S.J."/>
            <person name="Dannebaum R.O."/>
            <person name="Kuo R.C."/>
            <person name="Labutti K."/>
            <person name="Haridas S."/>
            <person name="Kuo A."/>
            <person name="Salamov A."/>
            <person name="Ahrendt S.R."/>
            <person name="Lipzen A."/>
            <person name="Sullivan W."/>
            <person name="Andreopoulos W.B."/>
            <person name="Clum A."/>
            <person name="Lindquist E."/>
            <person name="Daum C."/>
            <person name="Ramamoorthy G.K."/>
            <person name="Gryganskyi A."/>
            <person name="Culley D."/>
            <person name="Magnuson J.K."/>
            <person name="James T.Y."/>
            <person name="O'Malley M.A."/>
            <person name="Stajich J.E."/>
            <person name="Spatafora J.W."/>
            <person name="Visel A."/>
            <person name="Grigoriev I.V."/>
        </authorList>
    </citation>
    <scope>NUCLEOTIDE SEQUENCE [LARGE SCALE GENOMIC DNA]</scope>
    <source>
        <strain evidence="3 4">JEL800</strain>
    </source>
</reference>
<proteinExistence type="predicted"/>
<dbReference type="Gene3D" id="1.20.5.170">
    <property type="match status" value="1"/>
</dbReference>
<organism evidence="3 4">
    <name type="scientific">Rhizoclosmatium globosum</name>
    <dbReference type="NCBI Taxonomy" id="329046"/>
    <lineage>
        <taxon>Eukaryota</taxon>
        <taxon>Fungi</taxon>
        <taxon>Fungi incertae sedis</taxon>
        <taxon>Chytridiomycota</taxon>
        <taxon>Chytridiomycota incertae sedis</taxon>
        <taxon>Chytridiomycetes</taxon>
        <taxon>Chytridiales</taxon>
        <taxon>Chytriomycetaceae</taxon>
        <taxon>Rhizoclosmatium</taxon>
    </lineage>
</organism>
<feature type="region of interest" description="Disordered" evidence="2">
    <location>
        <begin position="142"/>
        <end position="178"/>
    </location>
</feature>
<keyword evidence="1" id="KW-0175">Coiled coil</keyword>
<evidence type="ECO:0000256" key="2">
    <source>
        <dbReference type="SAM" id="MobiDB-lite"/>
    </source>
</evidence>
<evidence type="ECO:0000256" key="1">
    <source>
        <dbReference type="SAM" id="Coils"/>
    </source>
</evidence>